<dbReference type="Proteomes" id="UP000075809">
    <property type="component" value="Unassembled WGS sequence"/>
</dbReference>
<accession>A0A151WTH2</accession>
<feature type="non-terminal residue" evidence="1">
    <location>
        <position position="1"/>
    </location>
</feature>
<evidence type="ECO:0000313" key="2">
    <source>
        <dbReference type="Proteomes" id="UP000075809"/>
    </source>
</evidence>
<reference evidence="1 2" key="1">
    <citation type="submission" date="2015-09" db="EMBL/GenBank/DDBJ databases">
        <title>Trachymyrmex zeteki WGS genome.</title>
        <authorList>
            <person name="Nygaard S."/>
            <person name="Hu H."/>
            <person name="Boomsma J."/>
            <person name="Zhang G."/>
        </authorList>
    </citation>
    <scope>NUCLEOTIDE SEQUENCE [LARGE SCALE GENOMIC DNA]</scope>
    <source>
        <strain evidence="1">Tzet28-1</strain>
        <tissue evidence="1">Whole body</tissue>
    </source>
</reference>
<sequence>VRRTGVSGVFTNSANSCRIHLIICPARSPVSDMIGRETISMVLHGTRTTRYSTNTYSEIKIPTSMTSMVLKLT</sequence>
<proteinExistence type="predicted"/>
<dbReference type="AlphaFoldDB" id="A0A151WTH2"/>
<dbReference type="EMBL" id="KQ982757">
    <property type="protein sequence ID" value="KYQ51144.1"/>
    <property type="molecule type" value="Genomic_DNA"/>
</dbReference>
<evidence type="ECO:0000313" key="1">
    <source>
        <dbReference type="EMBL" id="KYQ51144.1"/>
    </source>
</evidence>
<organism evidence="1 2">
    <name type="scientific">Mycetomoellerius zeteki</name>
    <dbReference type="NCBI Taxonomy" id="64791"/>
    <lineage>
        <taxon>Eukaryota</taxon>
        <taxon>Metazoa</taxon>
        <taxon>Ecdysozoa</taxon>
        <taxon>Arthropoda</taxon>
        <taxon>Hexapoda</taxon>
        <taxon>Insecta</taxon>
        <taxon>Pterygota</taxon>
        <taxon>Neoptera</taxon>
        <taxon>Endopterygota</taxon>
        <taxon>Hymenoptera</taxon>
        <taxon>Apocrita</taxon>
        <taxon>Aculeata</taxon>
        <taxon>Formicoidea</taxon>
        <taxon>Formicidae</taxon>
        <taxon>Myrmicinae</taxon>
        <taxon>Mycetomoellerius</taxon>
    </lineage>
</organism>
<keyword evidence="2" id="KW-1185">Reference proteome</keyword>
<name>A0A151WTH2_9HYME</name>
<gene>
    <name evidence="1" type="ORF">ALC60_09792</name>
</gene>
<protein>
    <submittedName>
        <fullName evidence="1">Uncharacterized protein</fullName>
    </submittedName>
</protein>